<keyword evidence="2" id="KW-0472">Membrane</keyword>
<organism evidence="3 4">
    <name type="scientific">Labilithrix luteola</name>
    <dbReference type="NCBI Taxonomy" id="1391654"/>
    <lineage>
        <taxon>Bacteria</taxon>
        <taxon>Pseudomonadati</taxon>
        <taxon>Myxococcota</taxon>
        <taxon>Polyangia</taxon>
        <taxon>Polyangiales</taxon>
        <taxon>Labilitrichaceae</taxon>
        <taxon>Labilithrix</taxon>
    </lineage>
</organism>
<feature type="region of interest" description="Disordered" evidence="1">
    <location>
        <begin position="86"/>
        <end position="177"/>
    </location>
</feature>
<protein>
    <submittedName>
        <fullName evidence="3">Uncharacterized protein</fullName>
    </submittedName>
</protein>
<sequence length="177" mass="17325">MATDNSPPRIKLIVTIGVITIVTLAGLNLVLNSYYAMMSDEAQTAKRSAPVALEEHQKAEQAALTGAKMPIDQAMAQLAKGNREGLVTPQQSDDLGPMTGWSKLPKHAPEPIVGAAGPEAGDAGAEAADGGAAAADGGALAADGGAAPLATDAGAPAKGGDAGAAPHAPAADAGAHH</sequence>
<evidence type="ECO:0000256" key="1">
    <source>
        <dbReference type="SAM" id="MobiDB-lite"/>
    </source>
</evidence>
<reference evidence="3 4" key="1">
    <citation type="submission" date="2015-08" db="EMBL/GenBank/DDBJ databases">
        <authorList>
            <person name="Babu N.S."/>
            <person name="Beckwith C.J."/>
            <person name="Beseler K.G."/>
            <person name="Brison A."/>
            <person name="Carone J.V."/>
            <person name="Caskin T.P."/>
            <person name="Diamond M."/>
            <person name="Durham M.E."/>
            <person name="Foxe J.M."/>
            <person name="Go M."/>
            <person name="Henderson B.A."/>
            <person name="Jones I.B."/>
            <person name="McGettigan J.A."/>
            <person name="Micheletti S.J."/>
            <person name="Nasrallah M.E."/>
            <person name="Ortiz D."/>
            <person name="Piller C.R."/>
            <person name="Privatt S.R."/>
            <person name="Schneider S.L."/>
            <person name="Sharp S."/>
            <person name="Smith T.C."/>
            <person name="Stanton J.D."/>
            <person name="Ullery H.E."/>
            <person name="Wilson R.J."/>
            <person name="Serrano M.G."/>
            <person name="Buck G."/>
            <person name="Lee V."/>
            <person name="Wang Y."/>
            <person name="Carvalho R."/>
            <person name="Voegtly L."/>
            <person name="Shi R."/>
            <person name="Duckworth R."/>
            <person name="Johnson A."/>
            <person name="Loviza R."/>
            <person name="Walstead R."/>
            <person name="Shah Z."/>
            <person name="Kiflezghi M."/>
            <person name="Wade K."/>
            <person name="Ball S.L."/>
            <person name="Bradley K.W."/>
            <person name="Asai D.J."/>
            <person name="Bowman C.A."/>
            <person name="Russell D.A."/>
            <person name="Pope W.H."/>
            <person name="Jacobs-Sera D."/>
            <person name="Hendrix R.W."/>
            <person name="Hatfull G.F."/>
        </authorList>
    </citation>
    <scope>NUCLEOTIDE SEQUENCE [LARGE SCALE GENOMIC DNA]</scope>
    <source>
        <strain evidence="3 4">DSM 27648</strain>
    </source>
</reference>
<feature type="compositionally biased region" description="Low complexity" evidence="1">
    <location>
        <begin position="114"/>
        <end position="177"/>
    </location>
</feature>
<feature type="transmembrane region" description="Helical" evidence="2">
    <location>
        <begin position="12"/>
        <end position="31"/>
    </location>
</feature>
<evidence type="ECO:0000313" key="4">
    <source>
        <dbReference type="Proteomes" id="UP000064967"/>
    </source>
</evidence>
<keyword evidence="2" id="KW-0812">Transmembrane</keyword>
<dbReference type="EMBL" id="CP012333">
    <property type="protein sequence ID" value="AKU97703.1"/>
    <property type="molecule type" value="Genomic_DNA"/>
</dbReference>
<keyword evidence="2" id="KW-1133">Transmembrane helix</keyword>
<evidence type="ECO:0000313" key="3">
    <source>
        <dbReference type="EMBL" id="AKU97703.1"/>
    </source>
</evidence>
<dbReference type="STRING" id="1391654.AKJ09_04367"/>
<accession>A0A0K1PW11</accession>
<gene>
    <name evidence="3" type="ORF">AKJ09_04367</name>
</gene>
<dbReference type="AlphaFoldDB" id="A0A0K1PW11"/>
<dbReference type="Proteomes" id="UP000064967">
    <property type="component" value="Chromosome"/>
</dbReference>
<dbReference type="KEGG" id="llu:AKJ09_04367"/>
<proteinExistence type="predicted"/>
<name>A0A0K1PW11_9BACT</name>
<dbReference type="RefSeq" id="WP_146648802.1">
    <property type="nucleotide sequence ID" value="NZ_CP012333.1"/>
</dbReference>
<keyword evidence="4" id="KW-1185">Reference proteome</keyword>
<evidence type="ECO:0000256" key="2">
    <source>
        <dbReference type="SAM" id="Phobius"/>
    </source>
</evidence>